<proteinExistence type="predicted"/>
<feature type="region of interest" description="Disordered" evidence="1">
    <location>
        <begin position="48"/>
        <end position="107"/>
    </location>
</feature>
<keyword evidence="3" id="KW-1185">Reference proteome</keyword>
<accession>A0A9R0VR57</accession>
<dbReference type="Proteomes" id="UP000324705">
    <property type="component" value="Chromosome 3A"/>
</dbReference>
<dbReference type="Gramene" id="TRITD3Av1G218500.1">
    <property type="protein sequence ID" value="TRITD3Av1G218500.1"/>
    <property type="gene ID" value="TRITD3Av1G218500"/>
</dbReference>
<name>A0A9R0VR57_TRITD</name>
<dbReference type="EMBL" id="LT934115">
    <property type="protein sequence ID" value="VAH65871.1"/>
    <property type="molecule type" value="Genomic_DNA"/>
</dbReference>
<evidence type="ECO:0000313" key="3">
    <source>
        <dbReference type="Proteomes" id="UP000324705"/>
    </source>
</evidence>
<feature type="compositionally biased region" description="Acidic residues" evidence="1">
    <location>
        <begin position="82"/>
        <end position="107"/>
    </location>
</feature>
<organism evidence="2 3">
    <name type="scientific">Triticum turgidum subsp. durum</name>
    <name type="common">Durum wheat</name>
    <name type="synonym">Triticum durum</name>
    <dbReference type="NCBI Taxonomy" id="4567"/>
    <lineage>
        <taxon>Eukaryota</taxon>
        <taxon>Viridiplantae</taxon>
        <taxon>Streptophyta</taxon>
        <taxon>Embryophyta</taxon>
        <taxon>Tracheophyta</taxon>
        <taxon>Spermatophyta</taxon>
        <taxon>Magnoliopsida</taxon>
        <taxon>Liliopsida</taxon>
        <taxon>Poales</taxon>
        <taxon>Poaceae</taxon>
        <taxon>BOP clade</taxon>
        <taxon>Pooideae</taxon>
        <taxon>Triticodae</taxon>
        <taxon>Triticeae</taxon>
        <taxon>Triticinae</taxon>
        <taxon>Triticum</taxon>
    </lineage>
</organism>
<dbReference type="AlphaFoldDB" id="A0A9R0VR57"/>
<sequence>MMAKKQMVKEKKITDVLLSAETTEAQGFLFEGGYDYAEVLYMDKDEEEMNSTGMSGSGIGEAMGGDELLEPRRSARPRQLYEEEEFDSEEEEFDDEEEMHSDEEYGY</sequence>
<evidence type="ECO:0000256" key="1">
    <source>
        <dbReference type="SAM" id="MobiDB-lite"/>
    </source>
</evidence>
<protein>
    <submittedName>
        <fullName evidence="2">Uncharacterized protein</fullName>
    </submittedName>
</protein>
<reference evidence="2 3" key="1">
    <citation type="submission" date="2017-09" db="EMBL/GenBank/DDBJ databases">
        <authorList>
            <consortium name="International Durum Wheat Genome Sequencing Consortium (IDWGSC)"/>
            <person name="Milanesi L."/>
        </authorList>
    </citation>
    <scope>NUCLEOTIDE SEQUENCE [LARGE SCALE GENOMIC DNA]</scope>
    <source>
        <strain evidence="3">cv. Svevo</strain>
    </source>
</reference>
<gene>
    <name evidence="2" type="ORF">TRITD_3Av1G218500</name>
</gene>
<evidence type="ECO:0000313" key="2">
    <source>
        <dbReference type="EMBL" id="VAH65871.1"/>
    </source>
</evidence>